<protein>
    <submittedName>
        <fullName evidence="10">Sugar ABC transporter ATP-binding protein</fullName>
    </submittedName>
</protein>
<keyword evidence="4" id="KW-0677">Repeat</keyword>
<gene>
    <name evidence="10" type="ORF">PXH66_02580</name>
</gene>
<dbReference type="Pfam" id="PF00005">
    <property type="entry name" value="ABC_tran"/>
    <property type="match status" value="2"/>
</dbReference>
<reference evidence="10" key="1">
    <citation type="submission" date="2023-03" db="EMBL/GenBank/DDBJ databases">
        <title>Lomoglobus Profundus gen. nov., sp. nov., a novel member of the phylum Verrucomicrobia, isolated from deep-marine sediment of South China Sea.</title>
        <authorList>
            <person name="Ahmad T."/>
            <person name="Ishaq S.E."/>
            <person name="Wang F."/>
        </authorList>
    </citation>
    <scope>NUCLEOTIDE SEQUENCE</scope>
    <source>
        <strain evidence="10">LMO-M01</strain>
    </source>
</reference>
<keyword evidence="5" id="KW-0547">Nucleotide-binding</keyword>
<dbReference type="Gene3D" id="3.40.50.300">
    <property type="entry name" value="P-loop containing nucleotide triphosphate hydrolases"/>
    <property type="match status" value="2"/>
</dbReference>
<evidence type="ECO:0000256" key="3">
    <source>
        <dbReference type="ARBA" id="ARBA00022597"/>
    </source>
</evidence>
<organism evidence="10 11">
    <name type="scientific">Synoicihabitans lomoniglobus</name>
    <dbReference type="NCBI Taxonomy" id="2909285"/>
    <lineage>
        <taxon>Bacteria</taxon>
        <taxon>Pseudomonadati</taxon>
        <taxon>Verrucomicrobiota</taxon>
        <taxon>Opitutia</taxon>
        <taxon>Opitutales</taxon>
        <taxon>Opitutaceae</taxon>
        <taxon>Synoicihabitans</taxon>
    </lineage>
</organism>
<dbReference type="SMART" id="SM00382">
    <property type="entry name" value="AAA"/>
    <property type="match status" value="2"/>
</dbReference>
<dbReference type="RefSeq" id="WP_330930261.1">
    <property type="nucleotide sequence ID" value="NZ_CP119075.1"/>
</dbReference>
<keyword evidence="2" id="KW-1003">Cell membrane</keyword>
<name>A0AAE9ZWT5_9BACT</name>
<dbReference type="InterPro" id="IPR003439">
    <property type="entry name" value="ABC_transporter-like_ATP-bd"/>
</dbReference>
<dbReference type="PANTHER" id="PTHR43790">
    <property type="entry name" value="CARBOHYDRATE TRANSPORT ATP-BINDING PROTEIN MG119-RELATED"/>
    <property type="match status" value="1"/>
</dbReference>
<keyword evidence="3" id="KW-0762">Sugar transport</keyword>
<dbReference type="InterPro" id="IPR003593">
    <property type="entry name" value="AAA+_ATPase"/>
</dbReference>
<evidence type="ECO:0000256" key="5">
    <source>
        <dbReference type="ARBA" id="ARBA00022741"/>
    </source>
</evidence>
<evidence type="ECO:0000256" key="8">
    <source>
        <dbReference type="ARBA" id="ARBA00023136"/>
    </source>
</evidence>
<accession>A0AAE9ZWT5</accession>
<evidence type="ECO:0000256" key="7">
    <source>
        <dbReference type="ARBA" id="ARBA00022967"/>
    </source>
</evidence>
<dbReference type="KEGG" id="slom:PXH66_02580"/>
<dbReference type="InterPro" id="IPR027417">
    <property type="entry name" value="P-loop_NTPase"/>
</dbReference>
<keyword evidence="8" id="KW-0472">Membrane</keyword>
<dbReference type="GO" id="GO:0016887">
    <property type="term" value="F:ATP hydrolysis activity"/>
    <property type="evidence" value="ECO:0007669"/>
    <property type="project" value="InterPro"/>
</dbReference>
<keyword evidence="7" id="KW-1278">Translocase</keyword>
<evidence type="ECO:0000259" key="9">
    <source>
        <dbReference type="PROSITE" id="PS50893"/>
    </source>
</evidence>
<dbReference type="InterPro" id="IPR017871">
    <property type="entry name" value="ABC_transporter-like_CS"/>
</dbReference>
<feature type="domain" description="ABC transporter" evidence="9">
    <location>
        <begin position="6"/>
        <end position="242"/>
    </location>
</feature>
<sequence length="506" mass="53216">MSSPPLSLHGISKSFGAVRALSGLDFELAEGEVHAVLGENGAGKSTLIKLITGALEPSAGTIEIFGDAESRLTPQAARAKGVACIYQQPALFPDLSVAENIGLRLEETRGGARVAWRAREERAAVLLAKCGARIDPRTEVRELSMPEQQLVEIACAIGAEARIVIMDEPTASLTRSEQERLFAIVREFKASGRSVIYISHRLEEVFALADRVTVLRDGTSVGTHAITDLDEASAIALMVGREVELTVPRGAVDGDGPDHTVLALTGVGCTASGVREVTLDVGAGEVMGLAGLVGAGRTELARILFGLTPADAGRICLDGAEILPRSPAEAMAHGIAYVPEDRRQHGVVLELPIAQNVSLASFGRLFRGGWLNATRERQLGRDYIDRLAVKTTGPDALAGSLSGGNQQKVALARWLATAPRLLILDEPTQGVDVGAKGEIHRLIREQADAGMAVLMISSDLPEVLAVSDRIGVMRGGRLAGILPGGSSAEHVMGMALGRDKNGETAA</sequence>
<evidence type="ECO:0000256" key="4">
    <source>
        <dbReference type="ARBA" id="ARBA00022737"/>
    </source>
</evidence>
<dbReference type="PROSITE" id="PS50893">
    <property type="entry name" value="ABC_TRANSPORTER_2"/>
    <property type="match status" value="2"/>
</dbReference>
<feature type="domain" description="ABC transporter" evidence="9">
    <location>
        <begin position="259"/>
        <end position="500"/>
    </location>
</feature>
<evidence type="ECO:0000313" key="10">
    <source>
        <dbReference type="EMBL" id="WED65731.1"/>
    </source>
</evidence>
<dbReference type="PROSITE" id="PS00211">
    <property type="entry name" value="ABC_TRANSPORTER_1"/>
    <property type="match status" value="1"/>
</dbReference>
<dbReference type="InterPro" id="IPR050107">
    <property type="entry name" value="ABC_carbohydrate_import_ATPase"/>
</dbReference>
<dbReference type="AlphaFoldDB" id="A0AAE9ZWT5"/>
<dbReference type="GO" id="GO:0005524">
    <property type="term" value="F:ATP binding"/>
    <property type="evidence" value="ECO:0007669"/>
    <property type="project" value="UniProtKB-KW"/>
</dbReference>
<evidence type="ECO:0000256" key="1">
    <source>
        <dbReference type="ARBA" id="ARBA00022448"/>
    </source>
</evidence>
<dbReference type="EMBL" id="CP119075">
    <property type="protein sequence ID" value="WED65731.1"/>
    <property type="molecule type" value="Genomic_DNA"/>
</dbReference>
<keyword evidence="1" id="KW-0813">Transport</keyword>
<evidence type="ECO:0000256" key="6">
    <source>
        <dbReference type="ARBA" id="ARBA00022840"/>
    </source>
</evidence>
<evidence type="ECO:0000256" key="2">
    <source>
        <dbReference type="ARBA" id="ARBA00022475"/>
    </source>
</evidence>
<dbReference type="CDD" id="cd03216">
    <property type="entry name" value="ABC_Carb_Monos_I"/>
    <property type="match status" value="1"/>
</dbReference>
<proteinExistence type="predicted"/>
<keyword evidence="11" id="KW-1185">Reference proteome</keyword>
<dbReference type="SUPFAM" id="SSF52540">
    <property type="entry name" value="P-loop containing nucleoside triphosphate hydrolases"/>
    <property type="match status" value="2"/>
</dbReference>
<dbReference type="Proteomes" id="UP001218638">
    <property type="component" value="Chromosome"/>
</dbReference>
<evidence type="ECO:0000313" key="11">
    <source>
        <dbReference type="Proteomes" id="UP001218638"/>
    </source>
</evidence>
<dbReference type="PANTHER" id="PTHR43790:SF3">
    <property type="entry name" value="D-ALLOSE IMPORT ATP-BINDING PROTEIN ALSA-RELATED"/>
    <property type="match status" value="1"/>
</dbReference>
<keyword evidence="6 10" id="KW-0067">ATP-binding</keyword>
<dbReference type="CDD" id="cd03215">
    <property type="entry name" value="ABC_Carb_Monos_II"/>
    <property type="match status" value="1"/>
</dbReference>